<reference evidence="4 5" key="1">
    <citation type="submission" date="2019-04" db="EMBL/GenBank/DDBJ databases">
        <title>Flavobacterium sp. GS03.</title>
        <authorList>
            <person name="Kim H."/>
        </authorList>
    </citation>
    <scope>NUCLEOTIDE SEQUENCE [LARGE SCALE GENOMIC DNA]</scope>
    <source>
        <strain evidence="4 5">GS03</strain>
    </source>
</reference>
<dbReference type="InterPro" id="IPR036116">
    <property type="entry name" value="FN3_sf"/>
</dbReference>
<organism evidence="4 5">
    <name type="scientific">Flavobacterium sangjuense</name>
    <dbReference type="NCBI Taxonomy" id="2518177"/>
    <lineage>
        <taxon>Bacteria</taxon>
        <taxon>Pseudomonadati</taxon>
        <taxon>Bacteroidota</taxon>
        <taxon>Flavobacteriia</taxon>
        <taxon>Flavobacteriales</taxon>
        <taxon>Flavobacteriaceae</taxon>
        <taxon>Flavobacterium</taxon>
    </lineage>
</organism>
<dbReference type="InterPro" id="IPR013783">
    <property type="entry name" value="Ig-like_fold"/>
</dbReference>
<dbReference type="EMBL" id="CP038810">
    <property type="protein sequence ID" value="QBZ97460.1"/>
    <property type="molecule type" value="Genomic_DNA"/>
</dbReference>
<evidence type="ECO:0000256" key="1">
    <source>
        <dbReference type="ARBA" id="ARBA00022729"/>
    </source>
</evidence>
<dbReference type="RefSeq" id="WP_136151419.1">
    <property type="nucleotide sequence ID" value="NZ_CP038810.1"/>
</dbReference>
<dbReference type="CDD" id="cd00063">
    <property type="entry name" value="FN3"/>
    <property type="match status" value="1"/>
</dbReference>
<dbReference type="Gene3D" id="2.60.40.10">
    <property type="entry name" value="Immunoglobulins"/>
    <property type="match status" value="1"/>
</dbReference>
<evidence type="ECO:0000256" key="2">
    <source>
        <dbReference type="SAM" id="SignalP"/>
    </source>
</evidence>
<dbReference type="Pfam" id="PF24595">
    <property type="entry name" value="DUF7619"/>
    <property type="match status" value="1"/>
</dbReference>
<evidence type="ECO:0000259" key="3">
    <source>
        <dbReference type="PROSITE" id="PS50853"/>
    </source>
</evidence>
<dbReference type="NCBIfam" id="TIGR04183">
    <property type="entry name" value="Por_Secre_tail"/>
    <property type="match status" value="1"/>
</dbReference>
<feature type="domain" description="Fibronectin type-III" evidence="3">
    <location>
        <begin position="385"/>
        <end position="477"/>
    </location>
</feature>
<dbReference type="KEGG" id="fsn:GS03_00951"/>
<proteinExistence type="predicted"/>
<dbReference type="Proteomes" id="UP000296862">
    <property type="component" value="Chromosome"/>
</dbReference>
<dbReference type="OrthoDB" id="1110367at2"/>
<keyword evidence="5" id="KW-1185">Reference proteome</keyword>
<dbReference type="AlphaFoldDB" id="A0A4P7PT86"/>
<accession>A0A4P7PT86</accession>
<dbReference type="Pfam" id="PF18962">
    <property type="entry name" value="Por_Secre_tail"/>
    <property type="match status" value="1"/>
</dbReference>
<dbReference type="InterPro" id="IPR003961">
    <property type="entry name" value="FN3_dom"/>
</dbReference>
<feature type="chain" id="PRO_5020539766" description="Fibronectin type-III domain-containing protein" evidence="2">
    <location>
        <begin position="19"/>
        <end position="936"/>
    </location>
</feature>
<dbReference type="InterPro" id="IPR026444">
    <property type="entry name" value="Secre_tail"/>
</dbReference>
<dbReference type="PROSITE" id="PS50853">
    <property type="entry name" value="FN3"/>
    <property type="match status" value="1"/>
</dbReference>
<protein>
    <recommendedName>
        <fullName evidence="3">Fibronectin type-III domain-containing protein</fullName>
    </recommendedName>
</protein>
<dbReference type="InterPro" id="IPR055353">
    <property type="entry name" value="DUF7619"/>
</dbReference>
<keyword evidence="1 2" id="KW-0732">Signal</keyword>
<gene>
    <name evidence="4" type="ORF">GS03_00951</name>
</gene>
<dbReference type="SUPFAM" id="SSF49265">
    <property type="entry name" value="Fibronectin type III"/>
    <property type="match status" value="1"/>
</dbReference>
<evidence type="ECO:0000313" key="4">
    <source>
        <dbReference type="EMBL" id="QBZ97460.1"/>
    </source>
</evidence>
<name>A0A4P7PT86_9FLAO</name>
<sequence length="936" mass="99850">MKKALLLLFLFLSLTIYSQPPGMFPPLTVCDDASNDGLAVFDLTSTIPTILDGLDPAIHEVHFYPSDTDSANNTNEITTPNAYVNTTPGLQTIGVRIINTALSEIHLAGMNLVVNAQSNAGTDGSITVCETSSTTIDLYSLITGEQSGGTWTRTTGVGGTFNASAGTYTPGVGATTSTFTYTVTGLAPCSSDSSVTTINIIAQPNAGNDGNIAVCDTSTTIVDLFSVITGEQSGGTWVRTRGSGGIFNASAGTYTHEIGATTSSFTYVISGILPCIDDSSVATVFVNPPANPATLQFCDVMELPIYNLHDADNQITGGATGFTITYHETLTDAEIGANAIPNGGYVPIVTPVQTLFASVISPATSCRSITTLTLNTHNCASSCPAPINLTTSAVTDTSFAVSWDILGGTGTCLISLVPQGSPPPSDSDAVAINSTIFYFTGLSPNACYTIYVKIFCPSSTISDWATLNICMPNCADSGACSEVLVLDAFLDSNNNGVKDTGEVDFNHGNFVYQVNDSGSNQYGTSNDGSYYIFDSDPSNSYDISFALNADFSTYYTSAVSHNNITLPDGSGENYLYFPIVNVLPHVDAQVTISPYGQPRPGFTYGTTIYYQNNGSQTIPSGTLTFTKHPTISIASVSQTGTTPTATGFTYDFTNLAPFEVRYIQVTFLVPTIPTVNLGDLVTNTVTVQIDNDINLSNNSSSTTQTVVGSYDPNDKMESHGGKIVHSTFTSNDYLYYTIQFENTGTANAEFVRVEDALNSQLDENTFEMISASHNVDTKRVGTQLTWHFYNIDLPPTSSNPIGSHGFVSFKIKPKAGYAIGDVIPNTASIYFDYNPAIVTNQFDTEFVLTLGNASFSSTEFNLYPNPANGFVHITQNNNLLIDTIQFYDITGKTVKSILNVNNVQTSIDVSALAKGVYFVEIIAENYIKKTKKLIIQ</sequence>
<evidence type="ECO:0000313" key="5">
    <source>
        <dbReference type="Proteomes" id="UP000296862"/>
    </source>
</evidence>
<feature type="signal peptide" evidence="2">
    <location>
        <begin position="1"/>
        <end position="18"/>
    </location>
</feature>